<dbReference type="PROSITE" id="PS50977">
    <property type="entry name" value="HTH_TETR_2"/>
    <property type="match status" value="1"/>
</dbReference>
<dbReference type="GO" id="GO:0003700">
    <property type="term" value="F:DNA-binding transcription factor activity"/>
    <property type="evidence" value="ECO:0007669"/>
    <property type="project" value="TreeGrafter"/>
</dbReference>
<dbReference type="Pfam" id="PF00440">
    <property type="entry name" value="TetR_N"/>
    <property type="match status" value="1"/>
</dbReference>
<evidence type="ECO:0000256" key="3">
    <source>
        <dbReference type="ARBA" id="ARBA00023163"/>
    </source>
</evidence>
<dbReference type="InterPro" id="IPR001647">
    <property type="entry name" value="HTH_TetR"/>
</dbReference>
<protein>
    <submittedName>
        <fullName evidence="6">Transcriptional regulator, TetR family</fullName>
    </submittedName>
</protein>
<dbReference type="AlphaFoldDB" id="A0A1G7MX42"/>
<feature type="DNA-binding region" description="H-T-H motif" evidence="4">
    <location>
        <begin position="37"/>
        <end position="56"/>
    </location>
</feature>
<dbReference type="InterPro" id="IPR009057">
    <property type="entry name" value="Homeodomain-like_sf"/>
</dbReference>
<reference evidence="7" key="1">
    <citation type="submission" date="2016-10" db="EMBL/GenBank/DDBJ databases">
        <authorList>
            <person name="Varghese N."/>
            <person name="Submissions S."/>
        </authorList>
    </citation>
    <scope>NUCLEOTIDE SEQUENCE [LARGE SCALE GENOMIC DNA]</scope>
    <source>
        <strain evidence="7">DSM 44526</strain>
    </source>
</reference>
<dbReference type="EMBL" id="FNCF01000001">
    <property type="protein sequence ID" value="SDF66363.1"/>
    <property type="molecule type" value="Genomic_DNA"/>
</dbReference>
<dbReference type="Proteomes" id="UP000198863">
    <property type="component" value="Unassembled WGS sequence"/>
</dbReference>
<keyword evidence="1" id="KW-0805">Transcription regulation</keyword>
<evidence type="ECO:0000313" key="6">
    <source>
        <dbReference type="EMBL" id="SDF66363.1"/>
    </source>
</evidence>
<proteinExistence type="predicted"/>
<evidence type="ECO:0000313" key="7">
    <source>
        <dbReference type="Proteomes" id="UP000198863"/>
    </source>
</evidence>
<dbReference type="RefSeq" id="WP_207507540.1">
    <property type="nucleotide sequence ID" value="NZ_FNCF01000001.1"/>
</dbReference>
<keyword evidence="3" id="KW-0804">Transcription</keyword>
<dbReference type="InterPro" id="IPR050109">
    <property type="entry name" value="HTH-type_TetR-like_transc_reg"/>
</dbReference>
<evidence type="ECO:0000256" key="1">
    <source>
        <dbReference type="ARBA" id="ARBA00023015"/>
    </source>
</evidence>
<dbReference type="Gene3D" id="1.10.357.10">
    <property type="entry name" value="Tetracycline Repressor, domain 2"/>
    <property type="match status" value="1"/>
</dbReference>
<organism evidence="6 7">
    <name type="scientific">Klenkia brasiliensis</name>
    <dbReference type="NCBI Taxonomy" id="333142"/>
    <lineage>
        <taxon>Bacteria</taxon>
        <taxon>Bacillati</taxon>
        <taxon>Actinomycetota</taxon>
        <taxon>Actinomycetes</taxon>
        <taxon>Geodermatophilales</taxon>
        <taxon>Geodermatophilaceae</taxon>
        <taxon>Klenkia</taxon>
    </lineage>
</organism>
<sequence length="257" mass="27766">MGDAPVDRRARKKARTHDELRVVAQRLFAERGFDAVTVADVADAADVAVQTVFNHYPTKEDLYFAGRAPWVAGPARAVAHRAPGTGAVATAHAWISRHVLAVPGLLRRPDGGAFAAATIATPALRVHQRELLRDGEDRLARALRETWVAQLGDLADLRLVAALTSALLLTSGRVALAEQVAVIREADQGLRGTRAVAEEARRRSRPALDAVGTGFAQLTDRPDTPAAFRRVAELERGLPADLRVARRTDPGTVRREP</sequence>
<dbReference type="PANTHER" id="PTHR30055">
    <property type="entry name" value="HTH-TYPE TRANSCRIPTIONAL REGULATOR RUTR"/>
    <property type="match status" value="1"/>
</dbReference>
<evidence type="ECO:0000256" key="2">
    <source>
        <dbReference type="ARBA" id="ARBA00023125"/>
    </source>
</evidence>
<dbReference type="SUPFAM" id="SSF46689">
    <property type="entry name" value="Homeodomain-like"/>
    <property type="match status" value="1"/>
</dbReference>
<dbReference type="PRINTS" id="PR00455">
    <property type="entry name" value="HTHTETR"/>
</dbReference>
<keyword evidence="2 4" id="KW-0238">DNA-binding</keyword>
<evidence type="ECO:0000256" key="4">
    <source>
        <dbReference type="PROSITE-ProRule" id="PRU00335"/>
    </source>
</evidence>
<name>A0A1G7MX42_9ACTN</name>
<gene>
    <name evidence="6" type="ORF">SAMN05660324_0815</name>
</gene>
<dbReference type="GO" id="GO:0000976">
    <property type="term" value="F:transcription cis-regulatory region binding"/>
    <property type="evidence" value="ECO:0007669"/>
    <property type="project" value="TreeGrafter"/>
</dbReference>
<dbReference type="PANTHER" id="PTHR30055:SF234">
    <property type="entry name" value="HTH-TYPE TRANSCRIPTIONAL REGULATOR BETI"/>
    <property type="match status" value="1"/>
</dbReference>
<feature type="domain" description="HTH tetR-type" evidence="5">
    <location>
        <begin position="14"/>
        <end position="74"/>
    </location>
</feature>
<accession>A0A1G7MX42</accession>
<keyword evidence="7" id="KW-1185">Reference proteome</keyword>
<evidence type="ECO:0000259" key="5">
    <source>
        <dbReference type="PROSITE" id="PS50977"/>
    </source>
</evidence>